<comment type="caution">
    <text evidence="4">The sequence shown here is derived from an EMBL/GenBank/DDBJ whole genome shotgun (WGS) entry which is preliminary data.</text>
</comment>
<accession>A0ABW5V5D4</accession>
<dbReference type="InterPro" id="IPR001498">
    <property type="entry name" value="Impact_N"/>
</dbReference>
<dbReference type="Pfam" id="PF09186">
    <property type="entry name" value="DUF1949"/>
    <property type="match status" value="1"/>
</dbReference>
<name>A0ABW5V5D4_9BACI</name>
<dbReference type="InterPro" id="IPR023582">
    <property type="entry name" value="Impact"/>
</dbReference>
<dbReference type="PROSITE" id="PS00910">
    <property type="entry name" value="UPF0029"/>
    <property type="match status" value="1"/>
</dbReference>
<gene>
    <name evidence="4" type="ORF">ACFSUO_09565</name>
</gene>
<dbReference type="SUPFAM" id="SSF54211">
    <property type="entry name" value="Ribosomal protein S5 domain 2-like"/>
    <property type="match status" value="1"/>
</dbReference>
<dbReference type="InterPro" id="IPR015269">
    <property type="entry name" value="UPF0029_Impact_C"/>
</dbReference>
<proteinExistence type="inferred from homology"/>
<dbReference type="Gene3D" id="3.30.230.30">
    <property type="entry name" value="Impact, N-terminal domain"/>
    <property type="match status" value="1"/>
</dbReference>
<comment type="similarity">
    <text evidence="1">Belongs to the IMPACT family.</text>
</comment>
<protein>
    <submittedName>
        <fullName evidence="4">YigZ family protein</fullName>
    </submittedName>
</protein>
<evidence type="ECO:0000256" key="1">
    <source>
        <dbReference type="ARBA" id="ARBA00007665"/>
    </source>
</evidence>
<dbReference type="Proteomes" id="UP001597502">
    <property type="component" value="Unassembled WGS sequence"/>
</dbReference>
<dbReference type="InterPro" id="IPR036956">
    <property type="entry name" value="Impact_N_sf"/>
</dbReference>
<dbReference type="RefSeq" id="WP_382393477.1">
    <property type="nucleotide sequence ID" value="NZ_JBHUNA010000020.1"/>
</dbReference>
<dbReference type="EMBL" id="JBHUNA010000020">
    <property type="protein sequence ID" value="MFD2761217.1"/>
    <property type="molecule type" value="Genomic_DNA"/>
</dbReference>
<dbReference type="InterPro" id="IPR035647">
    <property type="entry name" value="EFG_III/V"/>
</dbReference>
<dbReference type="SUPFAM" id="SSF54980">
    <property type="entry name" value="EF-G C-terminal domain-like"/>
    <property type="match status" value="1"/>
</dbReference>
<dbReference type="InterPro" id="IPR020568">
    <property type="entry name" value="Ribosomal_Su5_D2-typ_SF"/>
</dbReference>
<organism evidence="4 5">
    <name type="scientific">Lentibacillus juripiscarius</name>
    <dbReference type="NCBI Taxonomy" id="257446"/>
    <lineage>
        <taxon>Bacteria</taxon>
        <taxon>Bacillati</taxon>
        <taxon>Bacillota</taxon>
        <taxon>Bacilli</taxon>
        <taxon>Bacillales</taxon>
        <taxon>Bacillaceae</taxon>
        <taxon>Lentibacillus</taxon>
    </lineage>
</organism>
<dbReference type="NCBIfam" id="TIGR00257">
    <property type="entry name" value="IMPACT_YIGZ"/>
    <property type="match status" value="1"/>
</dbReference>
<dbReference type="PANTHER" id="PTHR16301">
    <property type="entry name" value="IMPACT-RELATED"/>
    <property type="match status" value="1"/>
</dbReference>
<reference evidence="5" key="1">
    <citation type="journal article" date="2019" name="Int. J. Syst. Evol. Microbiol.">
        <title>The Global Catalogue of Microorganisms (GCM) 10K type strain sequencing project: providing services to taxonomists for standard genome sequencing and annotation.</title>
        <authorList>
            <consortium name="The Broad Institute Genomics Platform"/>
            <consortium name="The Broad Institute Genome Sequencing Center for Infectious Disease"/>
            <person name="Wu L."/>
            <person name="Ma J."/>
        </authorList>
    </citation>
    <scope>NUCLEOTIDE SEQUENCE [LARGE SCALE GENOMIC DNA]</scope>
    <source>
        <strain evidence="5">TISTR 1535</strain>
    </source>
</reference>
<evidence type="ECO:0000259" key="2">
    <source>
        <dbReference type="Pfam" id="PF01205"/>
    </source>
</evidence>
<keyword evidence="5" id="KW-1185">Reference proteome</keyword>
<dbReference type="InterPro" id="IPR020569">
    <property type="entry name" value="UPF0029_Impact_CS"/>
</dbReference>
<dbReference type="Pfam" id="PF01205">
    <property type="entry name" value="Impact_N"/>
    <property type="match status" value="1"/>
</dbReference>
<sequence>MLSTYYTVKKENFDQVMIQKSRFIGYVKRVETEEDAQAFVQEIKKKHHDATHNCSAYMVGEHNQVQKANDDGEPSGTAGVPILEVLKKKDLKDTAVVVTRYFGGIKLGAGGLIRAYSSTTSQALETAGIVERRLMKGISVTADYSLHGKLENALRNSDYIVDAINYMEKVEFVVYVPDGEEQKFHDWIVDLTSDQVTFADKGTAYVEIDV</sequence>
<evidence type="ECO:0000313" key="5">
    <source>
        <dbReference type="Proteomes" id="UP001597502"/>
    </source>
</evidence>
<feature type="domain" description="UPF0029" evidence="3">
    <location>
        <begin position="140"/>
        <end position="195"/>
    </location>
</feature>
<evidence type="ECO:0000313" key="4">
    <source>
        <dbReference type="EMBL" id="MFD2761217.1"/>
    </source>
</evidence>
<dbReference type="InterPro" id="IPR015796">
    <property type="entry name" value="Impact_YigZ-like"/>
</dbReference>
<evidence type="ECO:0000259" key="3">
    <source>
        <dbReference type="Pfam" id="PF09186"/>
    </source>
</evidence>
<feature type="domain" description="Impact N-terminal" evidence="2">
    <location>
        <begin position="19"/>
        <end position="124"/>
    </location>
</feature>
<dbReference type="PANTHER" id="PTHR16301:SF20">
    <property type="entry name" value="IMPACT FAMILY MEMBER YIGZ"/>
    <property type="match status" value="1"/>
</dbReference>